<reference evidence="3" key="1">
    <citation type="submission" date="2017-10" db="EMBL/GenBank/DDBJ databases">
        <title>Rapid genome shrinkage in a self-fertile nematode reveals novel sperm competition proteins.</title>
        <authorList>
            <person name="Yin D."/>
            <person name="Schwarz E.M."/>
            <person name="Thomas C.G."/>
            <person name="Felde R.L."/>
            <person name="Korf I.F."/>
            <person name="Cutter A.D."/>
            <person name="Schartner C.M."/>
            <person name="Ralston E.J."/>
            <person name="Meyer B.J."/>
            <person name="Haag E.S."/>
        </authorList>
    </citation>
    <scope>NUCLEOTIDE SEQUENCE [LARGE SCALE GENOMIC DNA]</scope>
    <source>
        <strain evidence="3">JU1422</strain>
    </source>
</reference>
<keyword evidence="3" id="KW-1185">Reference proteome</keyword>
<evidence type="ECO:0000256" key="1">
    <source>
        <dbReference type="SAM" id="Phobius"/>
    </source>
</evidence>
<keyword evidence="1" id="KW-0472">Membrane</keyword>
<sequence length="104" mass="12143">MHIFLNSSSLVSIAHEKWIIGPMGVPKMLFLYLGFIFLLFFLLLQIRKCFSNAQKSGIFEENDLFKIPEDSGDSESFEDTEKLLKDREEQEKRLIECLKSIGFY</sequence>
<accession>A0A2G5UBJ4</accession>
<dbReference type="Proteomes" id="UP000230233">
    <property type="component" value="Chromosome IV"/>
</dbReference>
<evidence type="ECO:0000313" key="2">
    <source>
        <dbReference type="EMBL" id="PIC36803.1"/>
    </source>
</evidence>
<dbReference type="AlphaFoldDB" id="A0A2G5UBJ4"/>
<protein>
    <submittedName>
        <fullName evidence="2">Uncharacterized protein</fullName>
    </submittedName>
</protein>
<evidence type="ECO:0000313" key="3">
    <source>
        <dbReference type="Proteomes" id="UP000230233"/>
    </source>
</evidence>
<gene>
    <name evidence="2" type="primary">Cnig_chr_IV.g15665</name>
    <name evidence="2" type="ORF">B9Z55_015665</name>
</gene>
<feature type="transmembrane region" description="Helical" evidence="1">
    <location>
        <begin position="29"/>
        <end position="46"/>
    </location>
</feature>
<organism evidence="2 3">
    <name type="scientific">Caenorhabditis nigoni</name>
    <dbReference type="NCBI Taxonomy" id="1611254"/>
    <lineage>
        <taxon>Eukaryota</taxon>
        <taxon>Metazoa</taxon>
        <taxon>Ecdysozoa</taxon>
        <taxon>Nematoda</taxon>
        <taxon>Chromadorea</taxon>
        <taxon>Rhabditida</taxon>
        <taxon>Rhabditina</taxon>
        <taxon>Rhabditomorpha</taxon>
        <taxon>Rhabditoidea</taxon>
        <taxon>Rhabditidae</taxon>
        <taxon>Peloderinae</taxon>
        <taxon>Caenorhabditis</taxon>
    </lineage>
</organism>
<keyword evidence="1" id="KW-0812">Transmembrane</keyword>
<keyword evidence="1" id="KW-1133">Transmembrane helix</keyword>
<comment type="caution">
    <text evidence="2">The sequence shown here is derived from an EMBL/GenBank/DDBJ whole genome shotgun (WGS) entry which is preliminary data.</text>
</comment>
<dbReference type="EMBL" id="PDUG01000004">
    <property type="protein sequence ID" value="PIC36803.1"/>
    <property type="molecule type" value="Genomic_DNA"/>
</dbReference>
<name>A0A2G5UBJ4_9PELO</name>
<proteinExistence type="predicted"/>